<evidence type="ECO:0000256" key="1">
    <source>
        <dbReference type="SAM" id="MobiDB-lite"/>
    </source>
</evidence>
<gene>
    <name evidence="2" type="ORF">FQA47_007497</name>
</gene>
<name>A0A834EV08_ORYME</name>
<sequence>MGVWKAPLKGVVEPHAAVMTEVTATNGGCRTDSHMSAMRESYTAAPKIDDDGRR</sequence>
<comment type="caution">
    <text evidence="2">The sequence shown here is derived from an EMBL/GenBank/DDBJ whole genome shotgun (WGS) entry which is preliminary data.</text>
</comment>
<evidence type="ECO:0000313" key="2">
    <source>
        <dbReference type="EMBL" id="KAF6714695.1"/>
    </source>
</evidence>
<dbReference type="Proteomes" id="UP000646548">
    <property type="component" value="Unassembled WGS sequence"/>
</dbReference>
<dbReference type="AlphaFoldDB" id="A0A834EV08"/>
<reference evidence="2" key="1">
    <citation type="journal article" name="BMC Genomics">
        <title>Long-read sequencing and de novo genome assembly of marine medaka (Oryzias melastigma).</title>
        <authorList>
            <person name="Liang P."/>
            <person name="Saqib H.S.A."/>
            <person name="Ni X."/>
            <person name="Shen Y."/>
        </authorList>
    </citation>
    <scope>NUCLEOTIDE SEQUENCE</scope>
    <source>
        <strain evidence="2">Bigg-433</strain>
    </source>
</reference>
<evidence type="ECO:0000313" key="3">
    <source>
        <dbReference type="Proteomes" id="UP000646548"/>
    </source>
</evidence>
<organism evidence="2 3">
    <name type="scientific">Oryzias melastigma</name>
    <name type="common">Marine medaka</name>
    <dbReference type="NCBI Taxonomy" id="30732"/>
    <lineage>
        <taxon>Eukaryota</taxon>
        <taxon>Metazoa</taxon>
        <taxon>Chordata</taxon>
        <taxon>Craniata</taxon>
        <taxon>Vertebrata</taxon>
        <taxon>Euteleostomi</taxon>
        <taxon>Actinopterygii</taxon>
        <taxon>Neopterygii</taxon>
        <taxon>Teleostei</taxon>
        <taxon>Neoteleostei</taxon>
        <taxon>Acanthomorphata</taxon>
        <taxon>Ovalentaria</taxon>
        <taxon>Atherinomorphae</taxon>
        <taxon>Beloniformes</taxon>
        <taxon>Adrianichthyidae</taxon>
        <taxon>Oryziinae</taxon>
        <taxon>Oryzias</taxon>
    </lineage>
</organism>
<protein>
    <submittedName>
        <fullName evidence="2">Uncharacterized protein</fullName>
    </submittedName>
</protein>
<accession>A0A834EV08</accession>
<feature type="region of interest" description="Disordered" evidence="1">
    <location>
        <begin position="27"/>
        <end position="54"/>
    </location>
</feature>
<dbReference type="EMBL" id="WKFB01001213">
    <property type="protein sequence ID" value="KAF6714695.1"/>
    <property type="molecule type" value="Genomic_DNA"/>
</dbReference>
<proteinExistence type="predicted"/>